<dbReference type="Pfam" id="PF01733">
    <property type="entry name" value="Nucleoside_tran"/>
    <property type="match status" value="2"/>
</dbReference>
<dbReference type="GO" id="GO:0034257">
    <property type="term" value="F:nicotinamide riboside transmembrane transporter activity"/>
    <property type="evidence" value="ECO:0007669"/>
    <property type="project" value="TreeGrafter"/>
</dbReference>
<dbReference type="InterPro" id="IPR002259">
    <property type="entry name" value="Eqnu_transpt"/>
</dbReference>
<feature type="transmembrane region" description="Helical" evidence="7">
    <location>
        <begin position="170"/>
        <end position="191"/>
    </location>
</feature>
<feature type="transmembrane region" description="Helical" evidence="7">
    <location>
        <begin position="203"/>
        <end position="221"/>
    </location>
</feature>
<evidence type="ECO:0000313" key="9">
    <source>
        <dbReference type="Proteomes" id="UP000019375"/>
    </source>
</evidence>
<comment type="similarity">
    <text evidence="2">Belongs to the SLC29A/ENT transporter (TC 2.A.57) family.</text>
</comment>
<dbReference type="GO" id="GO:0005886">
    <property type="term" value="C:plasma membrane"/>
    <property type="evidence" value="ECO:0007669"/>
    <property type="project" value="TreeGrafter"/>
</dbReference>
<evidence type="ECO:0000256" key="3">
    <source>
        <dbReference type="ARBA" id="ARBA00022448"/>
    </source>
</evidence>
<keyword evidence="6 7" id="KW-0472">Membrane</keyword>
<dbReference type="PANTHER" id="PTHR10332">
    <property type="entry name" value="EQUILIBRATIVE NUCLEOSIDE TRANSPORTER"/>
    <property type="match status" value="1"/>
</dbReference>
<feature type="transmembrane region" description="Helical" evidence="7">
    <location>
        <begin position="70"/>
        <end position="93"/>
    </location>
</feature>
<name>A0A8J2T8X6_ZYGB2</name>
<dbReference type="OrthoDB" id="46396at2759"/>
<dbReference type="PANTHER" id="PTHR10332:SF88">
    <property type="entry name" value="EQUILIBRATIVE NUCLEOSIDE TRANSPORTER 1, ISOFORM A"/>
    <property type="match status" value="1"/>
</dbReference>
<keyword evidence="4 7" id="KW-0812">Transmembrane</keyword>
<comment type="subcellular location">
    <subcellularLocation>
        <location evidence="1">Membrane</location>
        <topology evidence="1">Multi-pass membrane protein</topology>
    </subcellularLocation>
</comment>
<evidence type="ECO:0000256" key="4">
    <source>
        <dbReference type="ARBA" id="ARBA00022692"/>
    </source>
</evidence>
<feature type="transmembrane region" description="Helical" evidence="7">
    <location>
        <begin position="128"/>
        <end position="149"/>
    </location>
</feature>
<feature type="transmembrane region" description="Helical" evidence="7">
    <location>
        <begin position="254"/>
        <end position="278"/>
    </location>
</feature>
<keyword evidence="5 7" id="KW-1133">Transmembrane helix</keyword>
<protein>
    <submittedName>
        <fullName evidence="8">ZYBA0S07-04324g1_1</fullName>
    </submittedName>
</protein>
<gene>
    <name evidence="8" type="ORF">BN860_04324g</name>
</gene>
<sequence length="424" mass="47027">MRREDSSTSTEDDSEEQSLLSLAEQPFSAKIRDARYLTFLFIGIGLLWPWNCILGASQYFKHDVFLDGTIWSKIFASSMMTVSTVSSTMFNIWLARRQHSYSERVVKGLMWEVVVFVVLGVLTLMKSWISLSILFLSIMALVAISSLATAMTQNGVMAVANVYGAEFSQAVMVGQAVAGVLPSIVLFVISFLGDPSKQSTSGILMYFLTTAAVSIISIVLYRVNQIGTKVIATVPGMSAKSSVPFKVLYGKLKYLVLSIFTSFVVTLIFPVFASSVLVKGLPLANSEYIPFVFTMWNLGDLYGRVIADWPKFRSPKFTPHKTFVYSVMRVLFVPLFFYFSRDTPSSFPILQDLLYILLQFLFGLTNGHVISISFMKVPEVLSGDIEREAAGGFTNIFVSAGLTLGSVFSYGWVFLMDAFSRAQA</sequence>
<dbReference type="Proteomes" id="UP000019375">
    <property type="component" value="Unassembled WGS sequence"/>
</dbReference>
<feature type="transmembrane region" description="Helical" evidence="7">
    <location>
        <begin position="34"/>
        <end position="50"/>
    </location>
</feature>
<evidence type="ECO:0000256" key="2">
    <source>
        <dbReference type="ARBA" id="ARBA00007965"/>
    </source>
</evidence>
<feature type="transmembrane region" description="Helical" evidence="7">
    <location>
        <begin position="395"/>
        <end position="415"/>
    </location>
</feature>
<dbReference type="PRINTS" id="PR01130">
    <property type="entry name" value="DERENTRNSPRT"/>
</dbReference>
<proteinExistence type="inferred from homology"/>
<dbReference type="AlphaFoldDB" id="A0A8J2T8X6"/>
<keyword evidence="3" id="KW-0813">Transport</keyword>
<evidence type="ECO:0000256" key="5">
    <source>
        <dbReference type="ARBA" id="ARBA00022989"/>
    </source>
</evidence>
<dbReference type="GO" id="GO:0000329">
    <property type="term" value="C:fungal-type vacuole membrane"/>
    <property type="evidence" value="ECO:0007669"/>
    <property type="project" value="TreeGrafter"/>
</dbReference>
<reference evidence="9" key="1">
    <citation type="journal article" date="2013" name="Genome Announc.">
        <title>Genome sequence of the food spoilage yeast Zygosaccharomyces bailii CLIB 213(T).</title>
        <authorList>
            <person name="Galeote V."/>
            <person name="Bigey F."/>
            <person name="Devillers H."/>
            <person name="Neuveglise C."/>
            <person name="Dequin S."/>
        </authorList>
    </citation>
    <scope>NUCLEOTIDE SEQUENCE [LARGE SCALE GENOMIC DNA]</scope>
    <source>
        <strain evidence="9">CLIB 213 / ATCC 58445 / CBS 680 / CCRC 21525 / NBRC 1098 / NCYC 1416 / NRRL Y-2227</strain>
    </source>
</reference>
<organism evidence="8 9">
    <name type="scientific">Zygosaccharomyces bailii (strain CLIB 213 / ATCC 58445 / CBS 680 / BCRC 21525 / NBRC 1098 / NCYC 1416 / NRRL Y-2227)</name>
    <dbReference type="NCBI Taxonomy" id="1333698"/>
    <lineage>
        <taxon>Eukaryota</taxon>
        <taxon>Fungi</taxon>
        <taxon>Dikarya</taxon>
        <taxon>Ascomycota</taxon>
        <taxon>Saccharomycotina</taxon>
        <taxon>Saccharomycetes</taxon>
        <taxon>Saccharomycetales</taxon>
        <taxon>Saccharomycetaceae</taxon>
        <taxon>Zygosaccharomyces</taxon>
    </lineage>
</organism>
<evidence type="ECO:0000256" key="7">
    <source>
        <dbReference type="SAM" id="Phobius"/>
    </source>
</evidence>
<keyword evidence="9" id="KW-1185">Reference proteome</keyword>
<feature type="transmembrane region" description="Helical" evidence="7">
    <location>
        <begin position="353"/>
        <end position="375"/>
    </location>
</feature>
<dbReference type="PIRSF" id="PIRSF016379">
    <property type="entry name" value="ENT"/>
    <property type="match status" value="1"/>
</dbReference>
<accession>A0A8J2T8X6</accession>
<evidence type="ECO:0000256" key="6">
    <source>
        <dbReference type="ARBA" id="ARBA00023136"/>
    </source>
</evidence>
<feature type="transmembrane region" description="Helical" evidence="7">
    <location>
        <begin position="323"/>
        <end position="341"/>
    </location>
</feature>
<evidence type="ECO:0000313" key="8">
    <source>
        <dbReference type="EMBL" id="CDF90579.1"/>
    </source>
</evidence>
<feature type="transmembrane region" description="Helical" evidence="7">
    <location>
        <begin position="105"/>
        <end position="122"/>
    </location>
</feature>
<dbReference type="GO" id="GO:0015205">
    <property type="term" value="F:nucleobase transmembrane transporter activity"/>
    <property type="evidence" value="ECO:0007669"/>
    <property type="project" value="TreeGrafter"/>
</dbReference>
<evidence type="ECO:0000256" key="1">
    <source>
        <dbReference type="ARBA" id="ARBA00004141"/>
    </source>
</evidence>
<dbReference type="EMBL" id="HG316460">
    <property type="protein sequence ID" value="CDF90579.1"/>
    <property type="molecule type" value="Genomic_DNA"/>
</dbReference>